<dbReference type="AlphaFoldDB" id="A0A512C497"/>
<organism evidence="1 2">
    <name type="scientific">Microvirga aerophila</name>
    <dbReference type="NCBI Taxonomy" id="670291"/>
    <lineage>
        <taxon>Bacteria</taxon>
        <taxon>Pseudomonadati</taxon>
        <taxon>Pseudomonadota</taxon>
        <taxon>Alphaproteobacteria</taxon>
        <taxon>Hyphomicrobiales</taxon>
        <taxon>Methylobacteriaceae</taxon>
        <taxon>Microvirga</taxon>
    </lineage>
</organism>
<comment type="caution">
    <text evidence="1">The sequence shown here is derived from an EMBL/GenBank/DDBJ whole genome shotgun (WGS) entry which is preliminary data.</text>
</comment>
<name>A0A512C497_9HYPH</name>
<reference evidence="1 2" key="1">
    <citation type="submission" date="2019-07" db="EMBL/GenBank/DDBJ databases">
        <title>Whole genome shotgun sequence of Microvirga aerophila NBRC 106136.</title>
        <authorList>
            <person name="Hosoyama A."/>
            <person name="Uohara A."/>
            <person name="Ohji S."/>
            <person name="Ichikawa N."/>
        </authorList>
    </citation>
    <scope>NUCLEOTIDE SEQUENCE [LARGE SCALE GENOMIC DNA]</scope>
    <source>
        <strain evidence="1 2">NBRC 106136</strain>
    </source>
</reference>
<evidence type="ECO:0000313" key="1">
    <source>
        <dbReference type="EMBL" id="GEO18877.1"/>
    </source>
</evidence>
<protein>
    <submittedName>
        <fullName evidence="1">Uncharacterized protein</fullName>
    </submittedName>
</protein>
<sequence>MTYFRKLALAAVLALTAVTTVGATTALMSEPAYAGSRHP</sequence>
<dbReference type="Proteomes" id="UP000321085">
    <property type="component" value="Unassembled WGS sequence"/>
</dbReference>
<keyword evidence="2" id="KW-1185">Reference proteome</keyword>
<proteinExistence type="predicted"/>
<gene>
    <name evidence="1" type="ORF">MAE02_65730</name>
</gene>
<dbReference type="EMBL" id="BJYU01000264">
    <property type="protein sequence ID" value="GEO18877.1"/>
    <property type="molecule type" value="Genomic_DNA"/>
</dbReference>
<accession>A0A512C497</accession>
<evidence type="ECO:0000313" key="2">
    <source>
        <dbReference type="Proteomes" id="UP000321085"/>
    </source>
</evidence>